<name>A0ABR3JQX9_9AGAR</name>
<dbReference type="Proteomes" id="UP001556367">
    <property type="component" value="Unassembled WGS sequence"/>
</dbReference>
<feature type="region of interest" description="Disordered" evidence="1">
    <location>
        <begin position="320"/>
        <end position="413"/>
    </location>
</feature>
<feature type="transmembrane region" description="Helical" evidence="2">
    <location>
        <begin position="262"/>
        <end position="280"/>
    </location>
</feature>
<feature type="transmembrane region" description="Helical" evidence="2">
    <location>
        <begin position="237"/>
        <end position="256"/>
    </location>
</feature>
<reference evidence="4" key="1">
    <citation type="submission" date="2024-06" db="EMBL/GenBank/DDBJ databases">
        <title>Multi-omics analyses provide insights into the biosynthesis of the anticancer antibiotic pleurotin in Hohenbuehelia grisea.</title>
        <authorList>
            <person name="Weaver J.A."/>
            <person name="Alberti F."/>
        </authorList>
    </citation>
    <scope>NUCLEOTIDE SEQUENCE [LARGE SCALE GENOMIC DNA]</scope>
    <source>
        <strain evidence="4">T-177</strain>
    </source>
</reference>
<feature type="transmembrane region" description="Helical" evidence="2">
    <location>
        <begin position="147"/>
        <end position="168"/>
    </location>
</feature>
<gene>
    <name evidence="3" type="ORF">HGRIS_000345</name>
</gene>
<sequence length="413" mass="46187">MYLSIHLLSIDSLADSPLSARAWKMPMRNESLTRVFIVLQICGWVGFTIILWTVFLARSTIKRPHTWINFCLCWLLSCVSYLLLFLAGQQDSPHPTYELCLIQASSVYAAPPLTASATLALIIQLWFNVRSFVFKVQPRHQGLRDVVLFTFPYIPATGFFVSVLVYGIQHPTEVKPADHGMFCNIVPSLPGKASAIYVSLILAATIGIEAMLATALYRDWTLYTRSRRHSFALIIRVALFTAMGFITITVSLIYLMHTRHGAVPNIFIAILPVTAMIFFGSQTDILHAWMFWRPQPQQPEPLRIRNPAMRPLLTQSMSSLSSAESVNSDESFEPQMRSSTMDSGANTSTATMREERIPTTSKWSVGTGSEFARNPLLQPPIAARGSAQPAAGHRRERSYSDPAEYTPLRATTI</sequence>
<evidence type="ECO:0000256" key="2">
    <source>
        <dbReference type="SAM" id="Phobius"/>
    </source>
</evidence>
<feature type="compositionally biased region" description="Polar residues" evidence="1">
    <location>
        <begin position="320"/>
        <end position="329"/>
    </location>
</feature>
<comment type="caution">
    <text evidence="3">The sequence shown here is derived from an EMBL/GenBank/DDBJ whole genome shotgun (WGS) entry which is preliminary data.</text>
</comment>
<proteinExistence type="predicted"/>
<feature type="transmembrane region" description="Helical" evidence="2">
    <location>
        <begin position="107"/>
        <end position="127"/>
    </location>
</feature>
<evidence type="ECO:0000313" key="3">
    <source>
        <dbReference type="EMBL" id="KAL0958182.1"/>
    </source>
</evidence>
<organism evidence="3 4">
    <name type="scientific">Hohenbuehelia grisea</name>
    <dbReference type="NCBI Taxonomy" id="104357"/>
    <lineage>
        <taxon>Eukaryota</taxon>
        <taxon>Fungi</taxon>
        <taxon>Dikarya</taxon>
        <taxon>Basidiomycota</taxon>
        <taxon>Agaricomycotina</taxon>
        <taxon>Agaricomycetes</taxon>
        <taxon>Agaricomycetidae</taxon>
        <taxon>Agaricales</taxon>
        <taxon>Pleurotineae</taxon>
        <taxon>Pleurotaceae</taxon>
        <taxon>Hohenbuehelia</taxon>
    </lineage>
</organism>
<feature type="compositionally biased region" description="Polar residues" evidence="1">
    <location>
        <begin position="336"/>
        <end position="351"/>
    </location>
</feature>
<keyword evidence="2" id="KW-0472">Membrane</keyword>
<feature type="transmembrane region" description="Helical" evidence="2">
    <location>
        <begin position="67"/>
        <end position="87"/>
    </location>
</feature>
<keyword evidence="4" id="KW-1185">Reference proteome</keyword>
<dbReference type="EMBL" id="JASNQZ010000004">
    <property type="protein sequence ID" value="KAL0958182.1"/>
    <property type="molecule type" value="Genomic_DNA"/>
</dbReference>
<evidence type="ECO:0000313" key="4">
    <source>
        <dbReference type="Proteomes" id="UP001556367"/>
    </source>
</evidence>
<feature type="compositionally biased region" description="Polar residues" evidence="1">
    <location>
        <begin position="358"/>
        <end position="367"/>
    </location>
</feature>
<feature type="transmembrane region" description="Helical" evidence="2">
    <location>
        <begin position="196"/>
        <end position="217"/>
    </location>
</feature>
<keyword evidence="2" id="KW-1133">Transmembrane helix</keyword>
<protein>
    <submittedName>
        <fullName evidence="3">Uncharacterized protein</fullName>
    </submittedName>
</protein>
<evidence type="ECO:0000256" key="1">
    <source>
        <dbReference type="SAM" id="MobiDB-lite"/>
    </source>
</evidence>
<feature type="transmembrane region" description="Helical" evidence="2">
    <location>
        <begin position="32"/>
        <end position="55"/>
    </location>
</feature>
<keyword evidence="2" id="KW-0812">Transmembrane</keyword>
<accession>A0ABR3JQX9</accession>